<keyword evidence="1" id="KW-1133">Transmembrane helix</keyword>
<name>A0AAD6RHM9_9ROSI</name>
<evidence type="ECO:0000313" key="2">
    <source>
        <dbReference type="EMBL" id="KAJ7008899.1"/>
    </source>
</evidence>
<reference evidence="2" key="1">
    <citation type="journal article" date="2023" name="Mol. Ecol. Resour.">
        <title>Chromosome-level genome assembly of a triploid poplar Populus alba 'Berolinensis'.</title>
        <authorList>
            <person name="Chen S."/>
            <person name="Yu Y."/>
            <person name="Wang X."/>
            <person name="Wang S."/>
            <person name="Zhang T."/>
            <person name="Zhou Y."/>
            <person name="He R."/>
            <person name="Meng N."/>
            <person name="Wang Y."/>
            <person name="Liu W."/>
            <person name="Liu Z."/>
            <person name="Liu J."/>
            <person name="Guo Q."/>
            <person name="Huang H."/>
            <person name="Sederoff R.R."/>
            <person name="Wang G."/>
            <person name="Qu G."/>
            <person name="Chen S."/>
        </authorList>
    </citation>
    <scope>NUCLEOTIDE SEQUENCE</scope>
    <source>
        <strain evidence="2">SC-2020</strain>
    </source>
</reference>
<dbReference type="EMBL" id="JAQIZT010000002">
    <property type="protein sequence ID" value="KAJ7008899.1"/>
    <property type="molecule type" value="Genomic_DNA"/>
</dbReference>
<evidence type="ECO:0000256" key="1">
    <source>
        <dbReference type="SAM" id="Phobius"/>
    </source>
</evidence>
<gene>
    <name evidence="2" type="ORF">NC653_007532</name>
</gene>
<protein>
    <submittedName>
        <fullName evidence="2">Uncharacterized protein</fullName>
    </submittedName>
</protein>
<organism evidence="2 3">
    <name type="scientific">Populus alba x Populus x berolinensis</name>
    <dbReference type="NCBI Taxonomy" id="444605"/>
    <lineage>
        <taxon>Eukaryota</taxon>
        <taxon>Viridiplantae</taxon>
        <taxon>Streptophyta</taxon>
        <taxon>Embryophyta</taxon>
        <taxon>Tracheophyta</taxon>
        <taxon>Spermatophyta</taxon>
        <taxon>Magnoliopsida</taxon>
        <taxon>eudicotyledons</taxon>
        <taxon>Gunneridae</taxon>
        <taxon>Pentapetalae</taxon>
        <taxon>rosids</taxon>
        <taxon>fabids</taxon>
        <taxon>Malpighiales</taxon>
        <taxon>Salicaceae</taxon>
        <taxon>Saliceae</taxon>
        <taxon>Populus</taxon>
    </lineage>
</organism>
<keyword evidence="3" id="KW-1185">Reference proteome</keyword>
<keyword evidence="1" id="KW-0472">Membrane</keyword>
<feature type="transmembrane region" description="Helical" evidence="1">
    <location>
        <begin position="6"/>
        <end position="28"/>
    </location>
</feature>
<proteinExistence type="predicted"/>
<accession>A0AAD6RHM9</accession>
<evidence type="ECO:0000313" key="3">
    <source>
        <dbReference type="Proteomes" id="UP001164929"/>
    </source>
</evidence>
<sequence length="77" mass="9020">MLTSIGFVFIIVGIEFKLFSAFFHRWILVHANKCSSEIFLPPFLSIYTKLGLLKTPWTCRKEILYPLEPTHNICLFK</sequence>
<keyword evidence="1" id="KW-0812">Transmembrane</keyword>
<comment type="caution">
    <text evidence="2">The sequence shown here is derived from an EMBL/GenBank/DDBJ whole genome shotgun (WGS) entry which is preliminary data.</text>
</comment>
<dbReference type="AlphaFoldDB" id="A0AAD6RHM9"/>
<dbReference type="Proteomes" id="UP001164929">
    <property type="component" value="Chromosome 2"/>
</dbReference>